<keyword evidence="2" id="KW-1185">Reference proteome</keyword>
<sequence length="299" mass="35266">MKPVRNQELEDQVKTVETDPKINLKVPAELKNPHPMIKSLHFNSSKSWGSYHGKKAYPGDKNFDVIVGKSNLMRAKLILDTFFKAIEGRGHSILIHDEHSYLEAFGEKLRIRFWEKSKYIGNQNENIYRDMELSGILSIQYFRIGNYVEREWSDATYVKLEEKLGRVIGSLEFYAKKEKAERLEREERWRVQKIKEELIKETNARKEKEFKNFKTLLDQSLRWEKAQSIRAFLNQIQNNPDEWKGTENLSEWISWANDKADWLDPSIAKPDPTLKPFSNFHESILNNSIKLDSYNVNQL</sequence>
<dbReference type="OrthoDB" id="9777694at2"/>
<dbReference type="RefSeq" id="WP_133557340.1">
    <property type="nucleotide sequence ID" value="NZ_SNYF01000008.1"/>
</dbReference>
<gene>
    <name evidence="1" type="ORF">DFQ04_3059</name>
</gene>
<dbReference type="EMBL" id="SNYF01000008">
    <property type="protein sequence ID" value="TDQ15173.1"/>
    <property type="molecule type" value="Genomic_DNA"/>
</dbReference>
<comment type="caution">
    <text evidence="1">The sequence shown here is derived from an EMBL/GenBank/DDBJ whole genome shotgun (WGS) entry which is preliminary data.</text>
</comment>
<proteinExistence type="predicted"/>
<evidence type="ECO:0000313" key="2">
    <source>
        <dbReference type="Proteomes" id="UP000294535"/>
    </source>
</evidence>
<dbReference type="Proteomes" id="UP000294535">
    <property type="component" value="Unassembled WGS sequence"/>
</dbReference>
<name>A0A4R6T3A0_9BACT</name>
<evidence type="ECO:0000313" key="1">
    <source>
        <dbReference type="EMBL" id="TDQ15173.1"/>
    </source>
</evidence>
<reference evidence="1 2" key="1">
    <citation type="submission" date="2019-03" db="EMBL/GenBank/DDBJ databases">
        <title>Genomic Encyclopedia of Type Strains, Phase III (KMG-III): the genomes of soil and plant-associated and newly described type strains.</title>
        <authorList>
            <person name="Whitman W."/>
        </authorList>
    </citation>
    <scope>NUCLEOTIDE SEQUENCE [LARGE SCALE GENOMIC DNA]</scope>
    <source>
        <strain evidence="1 2">CECT 8446</strain>
    </source>
</reference>
<accession>A0A4R6T3A0</accession>
<organism evidence="1 2">
    <name type="scientific">Algoriphagus boseongensis</name>
    <dbReference type="NCBI Taxonomy" id="1442587"/>
    <lineage>
        <taxon>Bacteria</taxon>
        <taxon>Pseudomonadati</taxon>
        <taxon>Bacteroidota</taxon>
        <taxon>Cytophagia</taxon>
        <taxon>Cytophagales</taxon>
        <taxon>Cyclobacteriaceae</taxon>
        <taxon>Algoriphagus</taxon>
    </lineage>
</organism>
<protein>
    <submittedName>
        <fullName evidence="1">Uncharacterized protein</fullName>
    </submittedName>
</protein>
<dbReference type="AlphaFoldDB" id="A0A4R6T3A0"/>